<reference evidence="2" key="1">
    <citation type="submission" date="2015-11" db="EMBL/GenBank/DDBJ databases">
        <title>De novo transcriptome assembly of four potential Pierce s Disease insect vectors from Arizona vineyards.</title>
        <authorList>
            <person name="Tassone E.E."/>
        </authorList>
    </citation>
    <scope>NUCLEOTIDE SEQUENCE</scope>
</reference>
<name>A0A1B6F0P5_9HEMI</name>
<accession>A0A1B6F0P5</accession>
<proteinExistence type="predicted"/>
<sequence>PGRVASAGVGLLLPIWPVRVCVLIQFGDVTVMTTTTQHPDTTFRSKTCASFSIVVDDVDARTTGDDSHVLHKLLTDTSLDIRKCSQSQCKEESNARIRQIQVEAESRKMEFARLLEEHAQVIRKLKQMEEDGAALHA</sequence>
<gene>
    <name evidence="2" type="ORF">g.21724</name>
</gene>
<protein>
    <submittedName>
        <fullName evidence="2">Uncharacterized protein</fullName>
    </submittedName>
</protein>
<feature type="chain" id="PRO_5008582501" evidence="1">
    <location>
        <begin position="21"/>
        <end position="137"/>
    </location>
</feature>
<organism evidence="2">
    <name type="scientific">Cuerna arida</name>
    <dbReference type="NCBI Taxonomy" id="1464854"/>
    <lineage>
        <taxon>Eukaryota</taxon>
        <taxon>Metazoa</taxon>
        <taxon>Ecdysozoa</taxon>
        <taxon>Arthropoda</taxon>
        <taxon>Hexapoda</taxon>
        <taxon>Insecta</taxon>
        <taxon>Pterygota</taxon>
        <taxon>Neoptera</taxon>
        <taxon>Paraneoptera</taxon>
        <taxon>Hemiptera</taxon>
        <taxon>Auchenorrhyncha</taxon>
        <taxon>Membracoidea</taxon>
        <taxon>Cicadellidae</taxon>
        <taxon>Cicadellinae</taxon>
        <taxon>Proconiini</taxon>
        <taxon>Cuerna</taxon>
    </lineage>
</organism>
<feature type="non-terminal residue" evidence="2">
    <location>
        <position position="1"/>
    </location>
</feature>
<keyword evidence="1" id="KW-0732">Signal</keyword>
<feature type="signal peptide" evidence="1">
    <location>
        <begin position="1"/>
        <end position="20"/>
    </location>
</feature>
<dbReference type="AlphaFoldDB" id="A0A1B6F0P5"/>
<evidence type="ECO:0000313" key="2">
    <source>
        <dbReference type="EMBL" id="JAS43728.1"/>
    </source>
</evidence>
<dbReference type="EMBL" id="GECZ01026041">
    <property type="protein sequence ID" value="JAS43728.1"/>
    <property type="molecule type" value="Transcribed_RNA"/>
</dbReference>
<evidence type="ECO:0000256" key="1">
    <source>
        <dbReference type="SAM" id="SignalP"/>
    </source>
</evidence>